<evidence type="ECO:0000313" key="10">
    <source>
        <dbReference type="EMBL" id="KAL3694632.1"/>
    </source>
</evidence>
<feature type="compositionally biased region" description="Basic and acidic residues" evidence="7">
    <location>
        <begin position="33"/>
        <end position="49"/>
    </location>
</feature>
<keyword evidence="6 8" id="KW-0472">Membrane</keyword>
<evidence type="ECO:0000256" key="2">
    <source>
        <dbReference type="ARBA" id="ARBA00022448"/>
    </source>
</evidence>
<keyword evidence="5 8" id="KW-1133">Transmembrane helix</keyword>
<comment type="caution">
    <text evidence="10">The sequence shown here is derived from an EMBL/GenBank/DDBJ whole genome shotgun (WGS) entry which is preliminary data.</text>
</comment>
<protein>
    <recommendedName>
        <fullName evidence="9">Amino acid transporter transmembrane domain-containing protein</fullName>
    </recommendedName>
</protein>
<feature type="transmembrane region" description="Helical" evidence="8">
    <location>
        <begin position="298"/>
        <end position="320"/>
    </location>
</feature>
<feature type="domain" description="Amino acid transporter transmembrane" evidence="9">
    <location>
        <begin position="154"/>
        <end position="540"/>
    </location>
</feature>
<comment type="subcellular location">
    <subcellularLocation>
        <location evidence="1">Membrane</location>
    </subcellularLocation>
</comment>
<feature type="transmembrane region" description="Helical" evidence="8">
    <location>
        <begin position="518"/>
        <end position="540"/>
    </location>
</feature>
<feature type="transmembrane region" description="Helical" evidence="8">
    <location>
        <begin position="232"/>
        <end position="252"/>
    </location>
</feature>
<name>A0ABD3HWF3_9MARC</name>
<evidence type="ECO:0000256" key="6">
    <source>
        <dbReference type="ARBA" id="ARBA00023136"/>
    </source>
</evidence>
<feature type="compositionally biased region" description="Polar residues" evidence="7">
    <location>
        <begin position="60"/>
        <end position="69"/>
    </location>
</feature>
<accession>A0ABD3HWF3</accession>
<dbReference type="AlphaFoldDB" id="A0ABD3HWF3"/>
<gene>
    <name evidence="10" type="ORF">R1sor_008283</name>
</gene>
<evidence type="ECO:0000256" key="1">
    <source>
        <dbReference type="ARBA" id="ARBA00004370"/>
    </source>
</evidence>
<keyword evidence="2" id="KW-0813">Transport</keyword>
<feature type="transmembrane region" description="Helical" evidence="8">
    <location>
        <begin position="340"/>
        <end position="361"/>
    </location>
</feature>
<evidence type="ECO:0000256" key="3">
    <source>
        <dbReference type="ARBA" id="ARBA00022692"/>
    </source>
</evidence>
<feature type="transmembrane region" description="Helical" evidence="8">
    <location>
        <begin position="373"/>
        <end position="397"/>
    </location>
</feature>
<dbReference type="InterPro" id="IPR013057">
    <property type="entry name" value="AA_transpt_TM"/>
</dbReference>
<feature type="region of interest" description="Disordered" evidence="7">
    <location>
        <begin position="1"/>
        <end position="69"/>
    </location>
</feature>
<evidence type="ECO:0000256" key="5">
    <source>
        <dbReference type="ARBA" id="ARBA00022989"/>
    </source>
</evidence>
<feature type="region of interest" description="Disordered" evidence="7">
    <location>
        <begin position="92"/>
        <end position="127"/>
    </location>
</feature>
<dbReference type="EMBL" id="JBJQOH010000003">
    <property type="protein sequence ID" value="KAL3694632.1"/>
    <property type="molecule type" value="Genomic_DNA"/>
</dbReference>
<dbReference type="GO" id="GO:0006865">
    <property type="term" value="P:amino acid transport"/>
    <property type="evidence" value="ECO:0007669"/>
    <property type="project" value="UniProtKB-KW"/>
</dbReference>
<evidence type="ECO:0000259" key="9">
    <source>
        <dbReference type="Pfam" id="PF01490"/>
    </source>
</evidence>
<evidence type="ECO:0000256" key="7">
    <source>
        <dbReference type="SAM" id="MobiDB-lite"/>
    </source>
</evidence>
<feature type="transmembrane region" description="Helical" evidence="8">
    <location>
        <begin position="185"/>
        <end position="205"/>
    </location>
</feature>
<feature type="transmembrane region" description="Helical" evidence="8">
    <location>
        <begin position="417"/>
        <end position="439"/>
    </location>
</feature>
<dbReference type="GO" id="GO:0016020">
    <property type="term" value="C:membrane"/>
    <property type="evidence" value="ECO:0007669"/>
    <property type="project" value="UniProtKB-SubCell"/>
</dbReference>
<feature type="transmembrane region" description="Helical" evidence="8">
    <location>
        <begin position="460"/>
        <end position="479"/>
    </location>
</feature>
<feature type="compositionally biased region" description="Polar residues" evidence="7">
    <location>
        <begin position="1"/>
        <end position="18"/>
    </location>
</feature>
<dbReference type="Proteomes" id="UP001633002">
    <property type="component" value="Unassembled WGS sequence"/>
</dbReference>
<reference evidence="10 11" key="1">
    <citation type="submission" date="2024-09" db="EMBL/GenBank/DDBJ databases">
        <title>Chromosome-scale assembly of Riccia sorocarpa.</title>
        <authorList>
            <person name="Paukszto L."/>
        </authorList>
    </citation>
    <scope>NUCLEOTIDE SEQUENCE [LARGE SCALE GENOMIC DNA]</scope>
    <source>
        <strain evidence="10">LP-2024</strain>
        <tissue evidence="10">Aerial parts of the thallus</tissue>
    </source>
</reference>
<sequence>MTSNDSTPDLGNFDNSRATAECTGHSESVEIPSGKEAEQPPNNRQEKAARPIPVNGGVQGPSSPSYQVCSSLTRRTSLWPQSFEKQMEFYGRSPSGQFHRQDSLKEPLLNKSSSDATGEDSREENLTRKEDEKIFVVKEAVLATPEDEEFVAESSSFLQACLNGTNVLAGVGILSTPYALAQGGWLSLGFLLLFAVICLYTGILLRKCLDTHPSVVTYPDIGQAAFGRRGRLLVSVMLYFELYCVTVEYLIMEGDNLANILPFPDFTVGGSVVTAHQFYIVVSALCFMPTVWLRDLSLLSYISAVGVFACVAIVAVVGYVGAFEGVGFSHTGTLINFSGLPVSVGISAFCFCGHAVFPNIYRSMRNRDQFSKVLVVCFTLVTVLYGGMAVVGYTMFGEDAESQVTLNLPRALISSRVAIWIVLVNPFAKFALTITPLAVALEEFLLWNANSKEFIMGSMCIRSLLVFSTVIVALAIPFFALMMAFIGSFLSITVAVILPCLCYLRIYGRAGGVSSVEVSVLITVIFVGVITAFVGTYSAIRGIIGSFTNRR</sequence>
<proteinExistence type="predicted"/>
<evidence type="ECO:0000313" key="11">
    <source>
        <dbReference type="Proteomes" id="UP001633002"/>
    </source>
</evidence>
<dbReference type="PANTHER" id="PTHR48017">
    <property type="entry name" value="OS05G0424000 PROTEIN-RELATED"/>
    <property type="match status" value="1"/>
</dbReference>
<organism evidence="10 11">
    <name type="scientific">Riccia sorocarpa</name>
    <dbReference type="NCBI Taxonomy" id="122646"/>
    <lineage>
        <taxon>Eukaryota</taxon>
        <taxon>Viridiplantae</taxon>
        <taxon>Streptophyta</taxon>
        <taxon>Embryophyta</taxon>
        <taxon>Marchantiophyta</taxon>
        <taxon>Marchantiopsida</taxon>
        <taxon>Marchantiidae</taxon>
        <taxon>Marchantiales</taxon>
        <taxon>Ricciaceae</taxon>
        <taxon>Riccia</taxon>
    </lineage>
</organism>
<evidence type="ECO:0000256" key="4">
    <source>
        <dbReference type="ARBA" id="ARBA00022970"/>
    </source>
</evidence>
<keyword evidence="4" id="KW-0029">Amino-acid transport</keyword>
<dbReference type="Pfam" id="PF01490">
    <property type="entry name" value="Aa_trans"/>
    <property type="match status" value="1"/>
</dbReference>
<keyword evidence="11" id="KW-1185">Reference proteome</keyword>
<keyword evidence="3 8" id="KW-0812">Transmembrane</keyword>
<feature type="transmembrane region" description="Helical" evidence="8">
    <location>
        <begin position="485"/>
        <end position="506"/>
    </location>
</feature>
<feature type="transmembrane region" description="Helical" evidence="8">
    <location>
        <begin position="272"/>
        <end position="291"/>
    </location>
</feature>
<evidence type="ECO:0000256" key="8">
    <source>
        <dbReference type="SAM" id="Phobius"/>
    </source>
</evidence>